<keyword evidence="2" id="KW-0645">Protease</keyword>
<dbReference type="PANTHER" id="PTHR47360">
    <property type="entry name" value="MUREIN DD-ENDOPEPTIDASE MEPS/MUREIN LD-CARBOXYPEPTIDASE"/>
    <property type="match status" value="1"/>
</dbReference>
<dbReference type="Proteomes" id="UP001597362">
    <property type="component" value="Unassembled WGS sequence"/>
</dbReference>
<sequence length="158" mass="17106">MKKVAALILGLTLFLSFQAGQAHADTKLTGIIDNLLGVKYSYGGTTKKGFDCSGFTSYVFDEMDINLSRASTGQANEGSKVSKDELIPGDLIFFDTSGANNGEITHVGIYVGDGKFAHASTSRGVVYDKLDSKYYKPRYVTARRVMNDDAFTTYAVAN</sequence>
<evidence type="ECO:0000256" key="2">
    <source>
        <dbReference type="ARBA" id="ARBA00022670"/>
    </source>
</evidence>
<evidence type="ECO:0000256" key="4">
    <source>
        <dbReference type="ARBA" id="ARBA00022801"/>
    </source>
</evidence>
<evidence type="ECO:0000259" key="7">
    <source>
        <dbReference type="PROSITE" id="PS51935"/>
    </source>
</evidence>
<protein>
    <submittedName>
        <fullName evidence="8">C40 family peptidase</fullName>
    </submittedName>
</protein>
<dbReference type="InterPro" id="IPR038765">
    <property type="entry name" value="Papain-like_cys_pep_sf"/>
</dbReference>
<evidence type="ECO:0000256" key="1">
    <source>
        <dbReference type="ARBA" id="ARBA00007074"/>
    </source>
</evidence>
<keyword evidence="3 6" id="KW-0732">Signal</keyword>
<keyword evidence="4" id="KW-0378">Hydrolase</keyword>
<feature type="domain" description="NlpC/P60" evidence="7">
    <location>
        <begin position="22"/>
        <end position="146"/>
    </location>
</feature>
<evidence type="ECO:0000313" key="8">
    <source>
        <dbReference type="EMBL" id="MFD2117084.1"/>
    </source>
</evidence>
<dbReference type="PROSITE" id="PS51935">
    <property type="entry name" value="NLPC_P60"/>
    <property type="match status" value="1"/>
</dbReference>
<dbReference type="PANTHER" id="PTHR47360:SF1">
    <property type="entry name" value="ENDOPEPTIDASE NLPC-RELATED"/>
    <property type="match status" value="1"/>
</dbReference>
<dbReference type="Gene3D" id="3.90.1720.10">
    <property type="entry name" value="endopeptidase domain like (from Nostoc punctiforme)"/>
    <property type="match status" value="1"/>
</dbReference>
<dbReference type="RefSeq" id="WP_377773885.1">
    <property type="nucleotide sequence ID" value="NZ_JBHUHO010000033.1"/>
</dbReference>
<evidence type="ECO:0000256" key="6">
    <source>
        <dbReference type="SAM" id="SignalP"/>
    </source>
</evidence>
<dbReference type="InterPro" id="IPR052062">
    <property type="entry name" value="Murein_DD/LD_carboxypeptidase"/>
</dbReference>
<feature type="signal peptide" evidence="6">
    <location>
        <begin position="1"/>
        <end position="24"/>
    </location>
</feature>
<evidence type="ECO:0000256" key="3">
    <source>
        <dbReference type="ARBA" id="ARBA00022729"/>
    </source>
</evidence>
<dbReference type="InterPro" id="IPR000064">
    <property type="entry name" value="NLP_P60_dom"/>
</dbReference>
<comment type="similarity">
    <text evidence="1">Belongs to the peptidase C40 family.</text>
</comment>
<dbReference type="EMBL" id="JBHUHO010000033">
    <property type="protein sequence ID" value="MFD2117084.1"/>
    <property type="molecule type" value="Genomic_DNA"/>
</dbReference>
<comment type="caution">
    <text evidence="8">The sequence shown here is derived from an EMBL/GenBank/DDBJ whole genome shotgun (WGS) entry which is preliminary data.</text>
</comment>
<keyword evidence="5" id="KW-0788">Thiol protease</keyword>
<accession>A0ABW4YN42</accession>
<proteinExistence type="inferred from homology"/>
<dbReference type="SUPFAM" id="SSF54001">
    <property type="entry name" value="Cysteine proteinases"/>
    <property type="match status" value="1"/>
</dbReference>
<dbReference type="Pfam" id="PF00877">
    <property type="entry name" value="NLPC_P60"/>
    <property type="match status" value="1"/>
</dbReference>
<gene>
    <name evidence="8" type="ORF">ACFSJH_15240</name>
</gene>
<feature type="chain" id="PRO_5046991271" evidence="6">
    <location>
        <begin position="25"/>
        <end position="158"/>
    </location>
</feature>
<reference evidence="9" key="1">
    <citation type="journal article" date="2019" name="Int. J. Syst. Evol. Microbiol.">
        <title>The Global Catalogue of Microorganisms (GCM) 10K type strain sequencing project: providing services to taxonomists for standard genome sequencing and annotation.</title>
        <authorList>
            <consortium name="The Broad Institute Genomics Platform"/>
            <consortium name="The Broad Institute Genome Sequencing Center for Infectious Disease"/>
            <person name="Wu L."/>
            <person name="Ma J."/>
        </authorList>
    </citation>
    <scope>NUCLEOTIDE SEQUENCE [LARGE SCALE GENOMIC DNA]</scope>
    <source>
        <strain evidence="9">GH52</strain>
    </source>
</reference>
<name>A0ABW4YN42_9BACL</name>
<keyword evidence="9" id="KW-1185">Reference proteome</keyword>
<evidence type="ECO:0000256" key="5">
    <source>
        <dbReference type="ARBA" id="ARBA00022807"/>
    </source>
</evidence>
<organism evidence="8 9">
    <name type="scientific">Paenibacillus yanchengensis</name>
    <dbReference type="NCBI Taxonomy" id="2035833"/>
    <lineage>
        <taxon>Bacteria</taxon>
        <taxon>Bacillati</taxon>
        <taxon>Bacillota</taxon>
        <taxon>Bacilli</taxon>
        <taxon>Bacillales</taxon>
        <taxon>Paenibacillaceae</taxon>
        <taxon>Paenibacillus</taxon>
    </lineage>
</organism>
<evidence type="ECO:0000313" key="9">
    <source>
        <dbReference type="Proteomes" id="UP001597362"/>
    </source>
</evidence>